<dbReference type="InterPro" id="IPR045063">
    <property type="entry name" value="Dynamin_N"/>
</dbReference>
<dbReference type="PRINTS" id="PR00195">
    <property type="entry name" value="DYNAMIN"/>
</dbReference>
<dbReference type="GO" id="GO:0005874">
    <property type="term" value="C:microtubule"/>
    <property type="evidence" value="ECO:0007669"/>
    <property type="project" value="TreeGrafter"/>
</dbReference>
<dbReference type="SMART" id="SM00053">
    <property type="entry name" value="DYNc"/>
    <property type="match status" value="1"/>
</dbReference>
<evidence type="ECO:0000259" key="4">
    <source>
        <dbReference type="PROSITE" id="PS51718"/>
    </source>
</evidence>
<dbReference type="SUPFAM" id="SSF52540">
    <property type="entry name" value="P-loop containing nucleoside triphosphate hydrolases"/>
    <property type="match status" value="1"/>
</dbReference>
<dbReference type="Proteomes" id="UP000677228">
    <property type="component" value="Unassembled WGS sequence"/>
</dbReference>
<dbReference type="GO" id="GO:0008017">
    <property type="term" value="F:microtubule binding"/>
    <property type="evidence" value="ECO:0007669"/>
    <property type="project" value="TreeGrafter"/>
</dbReference>
<protein>
    <recommendedName>
        <fullName evidence="8">Dynamin-type G domain-containing protein</fullName>
    </recommendedName>
</protein>
<dbReference type="PANTHER" id="PTHR11566">
    <property type="entry name" value="DYNAMIN"/>
    <property type="match status" value="1"/>
</dbReference>
<feature type="domain" description="Dynamin-type G" evidence="4">
    <location>
        <begin position="9"/>
        <end position="266"/>
    </location>
</feature>
<dbReference type="InterPro" id="IPR027417">
    <property type="entry name" value="P-loop_NTPase"/>
</dbReference>
<dbReference type="GO" id="GO:0005525">
    <property type="term" value="F:GTP binding"/>
    <property type="evidence" value="ECO:0007669"/>
    <property type="project" value="InterPro"/>
</dbReference>
<dbReference type="InterPro" id="IPR003130">
    <property type="entry name" value="GED"/>
</dbReference>
<dbReference type="GO" id="GO:0003924">
    <property type="term" value="F:GTPase activity"/>
    <property type="evidence" value="ECO:0007669"/>
    <property type="project" value="InterPro"/>
</dbReference>
<evidence type="ECO:0000313" key="7">
    <source>
        <dbReference type="Proteomes" id="UP000677228"/>
    </source>
</evidence>
<name>A0A8S2E1D0_9BILA</name>
<dbReference type="GO" id="GO:0016020">
    <property type="term" value="C:membrane"/>
    <property type="evidence" value="ECO:0007669"/>
    <property type="project" value="TreeGrafter"/>
</dbReference>
<dbReference type="Pfam" id="PF01031">
    <property type="entry name" value="Dynamin_M"/>
    <property type="match status" value="1"/>
</dbReference>
<dbReference type="PROSITE" id="PS51388">
    <property type="entry name" value="GED"/>
    <property type="match status" value="1"/>
</dbReference>
<dbReference type="Pfam" id="PF02212">
    <property type="entry name" value="GED"/>
    <property type="match status" value="1"/>
</dbReference>
<dbReference type="InterPro" id="IPR030381">
    <property type="entry name" value="G_DYNAMIN_dom"/>
</dbReference>
<dbReference type="AlphaFoldDB" id="A0A8S2E1D0"/>
<dbReference type="InterPro" id="IPR020850">
    <property type="entry name" value="GED_dom"/>
</dbReference>
<gene>
    <name evidence="5" type="ORF">OVA965_LOCUS16673</name>
    <name evidence="6" type="ORF">TMI583_LOCUS16683</name>
</gene>
<dbReference type="InterPro" id="IPR001401">
    <property type="entry name" value="Dynamin_GTPase"/>
</dbReference>
<evidence type="ECO:0000313" key="6">
    <source>
        <dbReference type="EMBL" id="CAF3812965.1"/>
    </source>
</evidence>
<dbReference type="PROSITE" id="PS51718">
    <property type="entry name" value="G_DYNAMIN_2"/>
    <property type="match status" value="1"/>
</dbReference>
<comment type="caution">
    <text evidence="5">The sequence shown here is derived from an EMBL/GenBank/DDBJ whole genome shotgun (WGS) entry which is preliminary data.</text>
</comment>
<dbReference type="InterPro" id="IPR022812">
    <property type="entry name" value="Dynamin"/>
</dbReference>
<dbReference type="CDD" id="cd08771">
    <property type="entry name" value="DLP_1"/>
    <property type="match status" value="1"/>
</dbReference>
<evidence type="ECO:0000259" key="3">
    <source>
        <dbReference type="PROSITE" id="PS51388"/>
    </source>
</evidence>
<dbReference type="EMBL" id="CAJNOK010007796">
    <property type="protein sequence ID" value="CAF1044886.1"/>
    <property type="molecule type" value="Genomic_DNA"/>
</dbReference>
<dbReference type="GO" id="GO:0005737">
    <property type="term" value="C:cytoplasm"/>
    <property type="evidence" value="ECO:0007669"/>
    <property type="project" value="TreeGrafter"/>
</dbReference>
<proteinExistence type="predicted"/>
<dbReference type="Gene3D" id="3.40.50.300">
    <property type="entry name" value="P-loop containing nucleotide triphosphate hydrolases"/>
    <property type="match status" value="1"/>
</dbReference>
<dbReference type="PANTHER" id="PTHR11566:SF173">
    <property type="entry name" value="DYNAMIN-RELATED PROTEIN 4C"/>
    <property type="match status" value="1"/>
</dbReference>
<keyword evidence="1" id="KW-0547">Nucleotide-binding</keyword>
<sequence length="628" mass="71832">MREILHHEKIKLPEIVVVGDQSVGKSSVLEALSGIQLPRAQNICTRCPLELRLKKLTNDCSTEYATIHCLGQDKIGITDFNDVNKHVLQLTEKLAGQGNNVVSEPIILEVFKRNIPDLTLVDLPGITRNPLKGQSKDIHTQILTLIKKYIEHETAIVLHVIPASVDFTTSESMKLSKDYDPNGIGDKLQGYGLGSMPLKLGCVAVLNRTQEEIEQNISFDEMRKRENDFFSNTRAFENVPDCYKGSDQLVKKLATLQQNRIRSTLPSVIEQLRIQIRTKQDELDALPASLSTEAECLSKFSALMKEYRESILARVNGIYDHDLSMIIENKTTTVVSFAFSASPPPSLLPSTTNSSTLDDRIALQFCTIQKEFRRKISSSFSDFFSKPYADMVFKKLDENVGIALPNFPSFHIIESLYKMEQHKLQKPCIDLLKELSEYLKKTLLYLLQIVFHGDNSYDHHFVECFTNIIMKEIHQAEKECLADLKQQLEIEARIFTLNSYYMDTVNKIKREFLNYDELTKSNTNSSGKKLRSTINYNEKRAAFDVQIAVFAYCKVVEKRMVDQISQLCYYFLITKCALIIDLKLSTTFSWTELHRIMAEPFEQKQKRDALELSIRNYEAALCLGERQI</sequence>
<keyword evidence="2" id="KW-0342">GTP-binding</keyword>
<dbReference type="InterPro" id="IPR000375">
    <property type="entry name" value="Dynamin_stalk"/>
</dbReference>
<reference evidence="5" key="1">
    <citation type="submission" date="2021-02" db="EMBL/GenBank/DDBJ databases">
        <authorList>
            <person name="Nowell W R."/>
        </authorList>
    </citation>
    <scope>NUCLEOTIDE SEQUENCE</scope>
</reference>
<evidence type="ECO:0000313" key="5">
    <source>
        <dbReference type="EMBL" id="CAF1044886.1"/>
    </source>
</evidence>
<feature type="domain" description="GED" evidence="3">
    <location>
        <begin position="542"/>
        <end position="628"/>
    </location>
</feature>
<dbReference type="Gene3D" id="1.20.120.1240">
    <property type="entry name" value="Dynamin, middle domain"/>
    <property type="match status" value="1"/>
</dbReference>
<evidence type="ECO:0000256" key="2">
    <source>
        <dbReference type="ARBA" id="ARBA00023134"/>
    </source>
</evidence>
<accession>A0A8S2E1D0</accession>
<dbReference type="Proteomes" id="UP000682733">
    <property type="component" value="Unassembled WGS sequence"/>
</dbReference>
<evidence type="ECO:0008006" key="8">
    <source>
        <dbReference type="Google" id="ProtNLM"/>
    </source>
</evidence>
<organism evidence="5 7">
    <name type="scientific">Didymodactylos carnosus</name>
    <dbReference type="NCBI Taxonomy" id="1234261"/>
    <lineage>
        <taxon>Eukaryota</taxon>
        <taxon>Metazoa</taxon>
        <taxon>Spiralia</taxon>
        <taxon>Gnathifera</taxon>
        <taxon>Rotifera</taxon>
        <taxon>Eurotatoria</taxon>
        <taxon>Bdelloidea</taxon>
        <taxon>Philodinida</taxon>
        <taxon>Philodinidae</taxon>
        <taxon>Didymodactylos</taxon>
    </lineage>
</organism>
<evidence type="ECO:0000256" key="1">
    <source>
        <dbReference type="ARBA" id="ARBA00022741"/>
    </source>
</evidence>
<dbReference type="EMBL" id="CAJOBA010007808">
    <property type="protein sequence ID" value="CAF3812965.1"/>
    <property type="molecule type" value="Genomic_DNA"/>
</dbReference>
<dbReference type="Pfam" id="PF00350">
    <property type="entry name" value="Dynamin_N"/>
    <property type="match status" value="1"/>
</dbReference>